<dbReference type="Proteomes" id="UP001500730">
    <property type="component" value="Unassembled WGS sequence"/>
</dbReference>
<protein>
    <submittedName>
        <fullName evidence="2">Uncharacterized protein</fullName>
    </submittedName>
</protein>
<organism evidence="2 3">
    <name type="scientific">Terrabacter carboxydivorans</name>
    <dbReference type="NCBI Taxonomy" id="619730"/>
    <lineage>
        <taxon>Bacteria</taxon>
        <taxon>Bacillati</taxon>
        <taxon>Actinomycetota</taxon>
        <taxon>Actinomycetes</taxon>
        <taxon>Micrococcales</taxon>
        <taxon>Intrasporangiaceae</taxon>
        <taxon>Terrabacter</taxon>
    </lineage>
</organism>
<feature type="region of interest" description="Disordered" evidence="1">
    <location>
        <begin position="1"/>
        <end position="33"/>
    </location>
</feature>
<name>A0ABN3LGI2_9MICO</name>
<keyword evidence="3" id="KW-1185">Reference proteome</keyword>
<sequence>MDAQAHSDAASERGADNVTEIHNPSVDESAARHGACAQVHLATGAMCVMRRGHAGSCEFTPAAETAALLATRRSEEHWQD</sequence>
<evidence type="ECO:0000313" key="3">
    <source>
        <dbReference type="Proteomes" id="UP001500730"/>
    </source>
</evidence>
<gene>
    <name evidence="2" type="ORF">GCM10009858_19900</name>
</gene>
<comment type="caution">
    <text evidence="2">The sequence shown here is derived from an EMBL/GenBank/DDBJ whole genome shotgun (WGS) entry which is preliminary data.</text>
</comment>
<reference evidence="2 3" key="1">
    <citation type="journal article" date="2019" name="Int. J. Syst. Evol. Microbiol.">
        <title>The Global Catalogue of Microorganisms (GCM) 10K type strain sequencing project: providing services to taxonomists for standard genome sequencing and annotation.</title>
        <authorList>
            <consortium name="The Broad Institute Genomics Platform"/>
            <consortium name="The Broad Institute Genome Sequencing Center for Infectious Disease"/>
            <person name="Wu L."/>
            <person name="Ma J."/>
        </authorList>
    </citation>
    <scope>NUCLEOTIDE SEQUENCE [LARGE SCALE GENOMIC DNA]</scope>
    <source>
        <strain evidence="2 3">JCM 16259</strain>
    </source>
</reference>
<evidence type="ECO:0000313" key="2">
    <source>
        <dbReference type="EMBL" id="GAA2482168.1"/>
    </source>
</evidence>
<proteinExistence type="predicted"/>
<accession>A0ABN3LGI2</accession>
<evidence type="ECO:0000256" key="1">
    <source>
        <dbReference type="SAM" id="MobiDB-lite"/>
    </source>
</evidence>
<dbReference type="EMBL" id="BAAARE010000008">
    <property type="protein sequence ID" value="GAA2482168.1"/>
    <property type="molecule type" value="Genomic_DNA"/>
</dbReference>